<dbReference type="SMART" id="SM00173">
    <property type="entry name" value="RAS"/>
    <property type="match status" value="1"/>
</dbReference>
<evidence type="ECO:0000256" key="6">
    <source>
        <dbReference type="ARBA" id="ARBA00023289"/>
    </source>
</evidence>
<evidence type="ECO:0000256" key="7">
    <source>
        <dbReference type="ARBA" id="ARBA00037868"/>
    </source>
</evidence>
<evidence type="ECO:0000256" key="5">
    <source>
        <dbReference type="ARBA" id="ARBA00023288"/>
    </source>
</evidence>
<evidence type="ECO:0000256" key="2">
    <source>
        <dbReference type="ARBA" id="ARBA00022741"/>
    </source>
</evidence>
<evidence type="ECO:0000256" key="4">
    <source>
        <dbReference type="ARBA" id="ARBA00023136"/>
    </source>
</evidence>
<dbReference type="PRINTS" id="PR00449">
    <property type="entry name" value="RASTRNSFRMNG"/>
</dbReference>
<comment type="similarity">
    <text evidence="1">Belongs to the small GTPase superfamily. Rab family.</text>
</comment>
<name>A0AAW0BBE8_9AGAR</name>
<comment type="subcellular location">
    <subcellularLocation>
        <location evidence="7">Endomembrane system</location>
        <topology evidence="7">Lipid-anchor</topology>
    </subcellularLocation>
</comment>
<dbReference type="PANTHER" id="PTHR47979">
    <property type="entry name" value="DRAB11-RELATED"/>
    <property type="match status" value="1"/>
</dbReference>
<proteinExistence type="inferred from homology"/>
<keyword evidence="10" id="KW-1185">Reference proteome</keyword>
<dbReference type="EMBL" id="JAWWNJ010000035">
    <property type="protein sequence ID" value="KAK7023796.1"/>
    <property type="molecule type" value="Genomic_DNA"/>
</dbReference>
<dbReference type="InterPro" id="IPR005225">
    <property type="entry name" value="Small_GTP-bd"/>
</dbReference>
<dbReference type="SMART" id="SM00175">
    <property type="entry name" value="RAB"/>
    <property type="match status" value="1"/>
</dbReference>
<dbReference type="FunFam" id="3.40.50.300:FF:000085">
    <property type="entry name" value="Putative ras-related protein rab-11a"/>
    <property type="match status" value="1"/>
</dbReference>
<dbReference type="Gene3D" id="3.40.50.300">
    <property type="entry name" value="P-loop containing nucleotide triphosphate hydrolases"/>
    <property type="match status" value="1"/>
</dbReference>
<dbReference type="Pfam" id="PF00071">
    <property type="entry name" value="Ras"/>
    <property type="match status" value="1"/>
</dbReference>
<dbReference type="SMART" id="SM00176">
    <property type="entry name" value="RAN"/>
    <property type="match status" value="1"/>
</dbReference>
<dbReference type="GO" id="GO:0012505">
    <property type="term" value="C:endomembrane system"/>
    <property type="evidence" value="ECO:0007669"/>
    <property type="project" value="UniProtKB-SubCell"/>
</dbReference>
<evidence type="ECO:0000256" key="3">
    <source>
        <dbReference type="ARBA" id="ARBA00023134"/>
    </source>
</evidence>
<sequence length="211" mass="23176">MTEGSNYDYLFKVVLIGDSGVGKSNLLSRFTRNEFNLESKSTIGVEFATRSIDVDGKTVKAQIWDTAGQERYRAITSAYYRGAVGALLVYDIAKHATYVNVTRWLKELRDHADSNIVIMLVGNKSDLKHLRAVPTDEAKTFSTENGLSFIETSALDASNVEGAFQTILTDIYRIVSSKSLEQSNNPVDAPGPSIRVDPTVDNKAPQASKCC</sequence>
<dbReference type="InterPro" id="IPR027417">
    <property type="entry name" value="P-loop_NTPase"/>
</dbReference>
<accession>A0AAW0BBE8</accession>
<keyword evidence="5" id="KW-0449">Lipoprotein</keyword>
<dbReference type="GO" id="GO:0005525">
    <property type="term" value="F:GTP binding"/>
    <property type="evidence" value="ECO:0007669"/>
    <property type="project" value="UniProtKB-KW"/>
</dbReference>
<reference evidence="9 10" key="1">
    <citation type="journal article" date="2024" name="J Genomics">
        <title>Draft genome sequencing and assembly of Favolaschia claudopus CIRM-BRFM 2984 isolated from oak limbs.</title>
        <authorList>
            <person name="Navarro D."/>
            <person name="Drula E."/>
            <person name="Chaduli D."/>
            <person name="Cazenave R."/>
            <person name="Ahrendt S."/>
            <person name="Wang J."/>
            <person name="Lipzen A."/>
            <person name="Daum C."/>
            <person name="Barry K."/>
            <person name="Grigoriev I.V."/>
            <person name="Favel A."/>
            <person name="Rosso M.N."/>
            <person name="Martin F."/>
        </authorList>
    </citation>
    <scope>NUCLEOTIDE SEQUENCE [LARGE SCALE GENOMIC DNA]</scope>
    <source>
        <strain evidence="9 10">CIRM-BRFM 2984</strain>
    </source>
</reference>
<dbReference type="NCBIfam" id="TIGR00231">
    <property type="entry name" value="small_GTP"/>
    <property type="match status" value="1"/>
</dbReference>
<dbReference type="SUPFAM" id="SSF52540">
    <property type="entry name" value="P-loop containing nucleoside triphosphate hydrolases"/>
    <property type="match status" value="1"/>
</dbReference>
<evidence type="ECO:0000256" key="8">
    <source>
        <dbReference type="SAM" id="MobiDB-lite"/>
    </source>
</evidence>
<evidence type="ECO:0000256" key="1">
    <source>
        <dbReference type="ARBA" id="ARBA00006270"/>
    </source>
</evidence>
<evidence type="ECO:0000313" key="10">
    <source>
        <dbReference type="Proteomes" id="UP001362999"/>
    </source>
</evidence>
<keyword evidence="6" id="KW-0636">Prenylation</keyword>
<dbReference type="InterPro" id="IPR050209">
    <property type="entry name" value="Rab_GTPases_membrane_traffic"/>
</dbReference>
<comment type="caution">
    <text evidence="9">The sequence shown here is derived from an EMBL/GenBank/DDBJ whole genome shotgun (WGS) entry which is preliminary data.</text>
</comment>
<dbReference type="PROSITE" id="PS51420">
    <property type="entry name" value="RHO"/>
    <property type="match status" value="1"/>
</dbReference>
<dbReference type="CDD" id="cd01868">
    <property type="entry name" value="Rab11_like"/>
    <property type="match status" value="1"/>
</dbReference>
<keyword evidence="3" id="KW-0342">GTP-binding</keyword>
<dbReference type="AlphaFoldDB" id="A0AAW0BBE8"/>
<organism evidence="9 10">
    <name type="scientific">Favolaschia claudopus</name>
    <dbReference type="NCBI Taxonomy" id="2862362"/>
    <lineage>
        <taxon>Eukaryota</taxon>
        <taxon>Fungi</taxon>
        <taxon>Dikarya</taxon>
        <taxon>Basidiomycota</taxon>
        <taxon>Agaricomycotina</taxon>
        <taxon>Agaricomycetes</taxon>
        <taxon>Agaricomycetidae</taxon>
        <taxon>Agaricales</taxon>
        <taxon>Marasmiineae</taxon>
        <taxon>Mycenaceae</taxon>
        <taxon>Favolaschia</taxon>
    </lineage>
</organism>
<protein>
    <submittedName>
        <fullName evidence="9">Gtp-binding protein ypt3</fullName>
    </submittedName>
</protein>
<keyword evidence="2" id="KW-0547">Nucleotide-binding</keyword>
<dbReference type="PROSITE" id="PS51419">
    <property type="entry name" value="RAB"/>
    <property type="match status" value="1"/>
</dbReference>
<dbReference type="GO" id="GO:0003924">
    <property type="term" value="F:GTPase activity"/>
    <property type="evidence" value="ECO:0007669"/>
    <property type="project" value="InterPro"/>
</dbReference>
<feature type="region of interest" description="Disordered" evidence="8">
    <location>
        <begin position="181"/>
        <end position="211"/>
    </location>
</feature>
<dbReference type="Proteomes" id="UP001362999">
    <property type="component" value="Unassembled WGS sequence"/>
</dbReference>
<evidence type="ECO:0000313" key="9">
    <source>
        <dbReference type="EMBL" id="KAK7023796.1"/>
    </source>
</evidence>
<gene>
    <name evidence="9" type="ORF">R3P38DRAFT_2954237</name>
</gene>
<keyword evidence="4" id="KW-0472">Membrane</keyword>
<dbReference type="GO" id="GO:0031410">
    <property type="term" value="C:cytoplasmic vesicle"/>
    <property type="evidence" value="ECO:0007669"/>
    <property type="project" value="UniProtKB-ARBA"/>
</dbReference>
<dbReference type="InterPro" id="IPR001806">
    <property type="entry name" value="Small_GTPase"/>
</dbReference>
<dbReference type="SMART" id="SM00174">
    <property type="entry name" value="RHO"/>
    <property type="match status" value="1"/>
</dbReference>
<dbReference type="PROSITE" id="PS51421">
    <property type="entry name" value="RAS"/>
    <property type="match status" value="1"/>
</dbReference>